<protein>
    <recommendedName>
        <fullName evidence="2">UPF0294 protein AL548_012250</fullName>
    </recommendedName>
</protein>
<dbReference type="HAMAP" id="MF_01119">
    <property type="entry name" value="UPF0294"/>
    <property type="match status" value="1"/>
</dbReference>
<reference evidence="4 6" key="1">
    <citation type="submission" date="2017-12" db="EMBL/GenBank/DDBJ databases">
        <title>FDA dAtabase for Regulatory Grade micrObial Sequences (FDA-ARGOS): Supporting development and validation of Infectious Disease Dx tests.</title>
        <authorList>
            <person name="Hoffmann M."/>
            <person name="Allard M."/>
            <person name="Evans P."/>
            <person name="Brown E."/>
            <person name="Tallon L.J."/>
            <person name="Sadzewicz L."/>
            <person name="Sengamalay N."/>
            <person name="Ott S."/>
            <person name="Godinez A."/>
            <person name="Nagaraj S."/>
            <person name="Vavikolanu K."/>
            <person name="Aluvathingal J."/>
            <person name="Nadendla S."/>
            <person name="Hobson J."/>
            <person name="Sichtig H."/>
        </authorList>
    </citation>
    <scope>NUCLEOTIDE SEQUENCE [LARGE SCALE GENOMIC DNA]</scope>
    <source>
        <strain evidence="6">ATCC 29307</strain>
        <strain evidence="4">FDAARGOS_118</strain>
    </source>
</reference>
<comment type="caution">
    <text evidence="5">The sequence shown here is derived from an EMBL/GenBank/DDBJ whole genome shotgun (WGS) entry which is preliminary data.</text>
</comment>
<keyword evidence="6" id="KW-1185">Reference proteome</keyword>
<sequence length="284" mass="31908">MRKRIWVGLPLALVFGGIFAFHTVFHIPEQPEMTTISDGSFNQQLHCYESSTRASIDQEGRLNLLVWNIYKQNRANWQSVLTQMSVGAQLILLQEASLEDGLKRWIASGGWSGEQVNAFKAFDKAAGVLTLGWRKPRLACGYTQLEPWIRLPKSGLYSEYPLSDGQMLIVVNLHAVNFTWGVQEYQQQVNDLIAALKEHPGPAIVAGDFNTWSEKRLQAVTERLENAGLIEVAFSPDQRTRFITGLPLDHVFYKGLEVQKAEAPQTDASDHNPLLVSFTLPTDK</sequence>
<dbReference type="Gene3D" id="3.60.10.10">
    <property type="entry name" value="Endonuclease/exonuclease/phosphatase"/>
    <property type="match status" value="1"/>
</dbReference>
<feature type="domain" description="Endonuclease/exonuclease/phosphatase" evidence="3">
    <location>
        <begin position="66"/>
        <end position="271"/>
    </location>
</feature>
<dbReference type="Proteomes" id="UP000237466">
    <property type="component" value="Unassembled WGS sequence"/>
</dbReference>
<dbReference type="GeneID" id="93896107"/>
<dbReference type="RefSeq" id="WP_013571273.1">
    <property type="nucleotide sequence ID" value="NZ_CP044069.1"/>
</dbReference>
<dbReference type="NCBIfam" id="NF003841">
    <property type="entry name" value="PRK05421.1-3"/>
    <property type="match status" value="1"/>
</dbReference>
<dbReference type="EMBL" id="PDGH01000146">
    <property type="protein sequence ID" value="POB42153.1"/>
    <property type="molecule type" value="Genomic_DNA"/>
</dbReference>
<organism evidence="5 7">
    <name type="scientific">Vibrio vulnificus</name>
    <dbReference type="NCBI Taxonomy" id="672"/>
    <lineage>
        <taxon>Bacteria</taxon>
        <taxon>Pseudomonadati</taxon>
        <taxon>Pseudomonadota</taxon>
        <taxon>Gammaproteobacteria</taxon>
        <taxon>Vibrionales</taxon>
        <taxon>Vibrionaceae</taxon>
        <taxon>Vibrio</taxon>
    </lineage>
</organism>
<dbReference type="EMBL" id="LOSH02000004">
    <property type="protein sequence ID" value="PNM67036.1"/>
    <property type="molecule type" value="Genomic_DNA"/>
</dbReference>
<comment type="subcellular location">
    <subcellularLocation>
        <location evidence="2">Cytoplasm</location>
    </subcellularLocation>
</comment>
<dbReference type="Proteomes" id="UP000054370">
    <property type="component" value="Unassembled WGS sequence"/>
</dbReference>
<dbReference type="SUPFAM" id="SSF56219">
    <property type="entry name" value="DNase I-like"/>
    <property type="match status" value="1"/>
</dbReference>
<dbReference type="AlphaFoldDB" id="A0A2S3QWA0"/>
<dbReference type="Pfam" id="PF03372">
    <property type="entry name" value="Exo_endo_phos"/>
    <property type="match status" value="1"/>
</dbReference>
<gene>
    <name evidence="4" type="ORF">AL548_012250</name>
    <name evidence="5" type="ORF">CRN52_24555</name>
</gene>
<keyword evidence="1 2" id="KW-0963">Cytoplasm</keyword>
<evidence type="ECO:0000313" key="7">
    <source>
        <dbReference type="Proteomes" id="UP000237466"/>
    </source>
</evidence>
<dbReference type="GO" id="GO:0003824">
    <property type="term" value="F:catalytic activity"/>
    <property type="evidence" value="ECO:0007669"/>
    <property type="project" value="InterPro"/>
</dbReference>
<dbReference type="GO" id="GO:0005737">
    <property type="term" value="C:cytoplasm"/>
    <property type="evidence" value="ECO:0007669"/>
    <property type="project" value="UniProtKB-SubCell"/>
</dbReference>
<dbReference type="NCBIfam" id="NF003840">
    <property type="entry name" value="PRK05421.1-2"/>
    <property type="match status" value="1"/>
</dbReference>
<evidence type="ECO:0000256" key="2">
    <source>
        <dbReference type="HAMAP-Rule" id="MF_01119"/>
    </source>
</evidence>
<accession>A0A2S3QWA0</accession>
<evidence type="ECO:0000259" key="3">
    <source>
        <dbReference type="Pfam" id="PF03372"/>
    </source>
</evidence>
<evidence type="ECO:0000256" key="1">
    <source>
        <dbReference type="ARBA" id="ARBA00022490"/>
    </source>
</evidence>
<evidence type="ECO:0000313" key="6">
    <source>
        <dbReference type="Proteomes" id="UP000054370"/>
    </source>
</evidence>
<proteinExistence type="inferred from homology"/>
<reference evidence="5 7" key="2">
    <citation type="journal article" date="2018" name="Front. Microbiol.">
        <title>Phylogeny of Vibrio vulnificus from the Analysis of the Core-Genome: Implications for Intra-Species Taxonomy.</title>
        <authorList>
            <person name="Roig F.J."/>
            <person name="Gonzalez-Candelas F."/>
            <person name="Sanjuan E."/>
            <person name="Fouz B."/>
            <person name="Feil E.J."/>
            <person name="Llorens C."/>
            <person name="Baker-Austin C."/>
            <person name="Oliver J.D."/>
            <person name="Danin-Poleg Y."/>
            <person name="Gibas C.J."/>
            <person name="Kashi Y."/>
            <person name="Gulig P.A."/>
            <person name="Morrison S.S."/>
            <person name="Amaro C."/>
        </authorList>
    </citation>
    <scope>NUCLEOTIDE SEQUENCE [LARGE SCALE GENOMIC DNA]</scope>
    <source>
        <strain evidence="5 7">CECT4608</strain>
    </source>
</reference>
<evidence type="ECO:0000313" key="5">
    <source>
        <dbReference type="EMBL" id="POB42153.1"/>
    </source>
</evidence>
<dbReference type="InterPro" id="IPR022958">
    <property type="entry name" value="UPF0294"/>
</dbReference>
<dbReference type="NCBIfam" id="NF003842">
    <property type="entry name" value="PRK05421.1-4"/>
    <property type="match status" value="1"/>
</dbReference>
<dbReference type="InterPro" id="IPR005135">
    <property type="entry name" value="Endo/exonuclease/phosphatase"/>
</dbReference>
<comment type="similarity">
    <text evidence="2">Belongs to the UPF0294 family.</text>
</comment>
<evidence type="ECO:0000313" key="4">
    <source>
        <dbReference type="EMBL" id="PNM67036.1"/>
    </source>
</evidence>
<name>A0A2S3QWA0_VIBVL</name>
<dbReference type="InterPro" id="IPR036691">
    <property type="entry name" value="Endo/exonu/phosph_ase_sf"/>
</dbReference>